<dbReference type="EMBL" id="HBIZ01006049">
    <property type="protein sequence ID" value="CAE0750870.1"/>
    <property type="molecule type" value="Transcribed_RNA"/>
</dbReference>
<dbReference type="PANTHER" id="PTHR13780:SF36">
    <property type="entry name" value="CBS DOMAIN-CONTAINING PROTEIN"/>
    <property type="match status" value="1"/>
</dbReference>
<dbReference type="Pfam" id="PF00571">
    <property type="entry name" value="CBS"/>
    <property type="match status" value="2"/>
</dbReference>
<feature type="domain" description="CBS" evidence="4">
    <location>
        <begin position="137"/>
        <end position="195"/>
    </location>
</feature>
<dbReference type="InterPro" id="IPR000644">
    <property type="entry name" value="CBS_dom"/>
</dbReference>
<sequence length="348" mass="39539">MVPETLLDSIPINTHPPLKQSLVFCFAEDTCSSALALITEHQISCLPVFRRKKSLLSSCEDFNHCSGFALSQRWLKCLPARLEGRPYAAQMSGIVDAVDLVKLIARLHTETRGFPSNARYTVEWVEWNAALVEQALVRRKRAPVMLFDGATFLDAARILVSKRVPRVLVGDATGHVTNLITQSDVVKALHVNLDKLDPKILSRPISKFRRLRKQEEPRRIFTVQSDTRAIEAFCVMDYGDISAVPVVDADNRLLANISARDIRSIIGEDSDFPRSLYELTALEFAQQMHWRADTHAPLAVSLEMHHTFKDVLQTLYELRIHHVWVTNKRREVVYVLALRDVVSEVLEH</sequence>
<evidence type="ECO:0000313" key="5">
    <source>
        <dbReference type="EMBL" id="CAE0750865.1"/>
    </source>
</evidence>
<protein>
    <recommendedName>
        <fullName evidence="4">CBS domain-containing protein</fullName>
    </recommendedName>
</protein>
<reference evidence="5" key="1">
    <citation type="submission" date="2021-01" db="EMBL/GenBank/DDBJ databases">
        <authorList>
            <person name="Corre E."/>
            <person name="Pelletier E."/>
            <person name="Niang G."/>
            <person name="Scheremetjew M."/>
            <person name="Finn R."/>
            <person name="Kale V."/>
            <person name="Holt S."/>
            <person name="Cochrane G."/>
            <person name="Meng A."/>
            <person name="Brown T."/>
            <person name="Cohen L."/>
        </authorList>
    </citation>
    <scope>NUCLEOTIDE SEQUENCE</scope>
    <source>
        <strain evidence="5">CCMP645</strain>
    </source>
</reference>
<dbReference type="Gene3D" id="3.10.580.10">
    <property type="entry name" value="CBS-domain"/>
    <property type="match status" value="2"/>
</dbReference>
<evidence type="ECO:0000256" key="2">
    <source>
        <dbReference type="ARBA" id="ARBA00023122"/>
    </source>
</evidence>
<evidence type="ECO:0000259" key="4">
    <source>
        <dbReference type="PROSITE" id="PS51371"/>
    </source>
</evidence>
<name>A0A6S9QPY5_CHRCT</name>
<dbReference type="InterPro" id="IPR050511">
    <property type="entry name" value="AMPK_gamma/SDS23_families"/>
</dbReference>
<proteinExistence type="predicted"/>
<organism evidence="5">
    <name type="scientific">Chrysotila carterae</name>
    <name type="common">Marine alga</name>
    <name type="synonym">Syracosphaera carterae</name>
    <dbReference type="NCBI Taxonomy" id="13221"/>
    <lineage>
        <taxon>Eukaryota</taxon>
        <taxon>Haptista</taxon>
        <taxon>Haptophyta</taxon>
        <taxon>Prymnesiophyceae</taxon>
        <taxon>Isochrysidales</taxon>
        <taxon>Isochrysidaceae</taxon>
        <taxon>Chrysotila</taxon>
    </lineage>
</organism>
<evidence type="ECO:0000313" key="6">
    <source>
        <dbReference type="EMBL" id="CAE0750870.1"/>
    </source>
</evidence>
<gene>
    <name evidence="5" type="ORF">PCAR00345_LOCUS3450</name>
    <name evidence="6" type="ORF">PCAR00345_LOCUS3455</name>
</gene>
<dbReference type="PROSITE" id="PS51371">
    <property type="entry name" value="CBS"/>
    <property type="match status" value="2"/>
</dbReference>
<accession>A0A6S9QPY5</accession>
<dbReference type="CDD" id="cd02205">
    <property type="entry name" value="CBS_pair_SF"/>
    <property type="match status" value="2"/>
</dbReference>
<dbReference type="PANTHER" id="PTHR13780">
    <property type="entry name" value="AMP-ACTIVATED PROTEIN KINASE, GAMMA REGULATORY SUBUNIT"/>
    <property type="match status" value="1"/>
</dbReference>
<feature type="domain" description="CBS" evidence="4">
    <location>
        <begin position="215"/>
        <end position="272"/>
    </location>
</feature>
<keyword evidence="2 3" id="KW-0129">CBS domain</keyword>
<dbReference type="SMART" id="SM00116">
    <property type="entry name" value="CBS"/>
    <property type="match status" value="3"/>
</dbReference>
<evidence type="ECO:0000256" key="1">
    <source>
        <dbReference type="ARBA" id="ARBA00022737"/>
    </source>
</evidence>
<dbReference type="AlphaFoldDB" id="A0A6S9QPY5"/>
<evidence type="ECO:0000256" key="3">
    <source>
        <dbReference type="PROSITE-ProRule" id="PRU00703"/>
    </source>
</evidence>
<dbReference type="EMBL" id="HBIZ01006044">
    <property type="protein sequence ID" value="CAE0750865.1"/>
    <property type="molecule type" value="Transcribed_RNA"/>
</dbReference>
<dbReference type="SUPFAM" id="SSF54631">
    <property type="entry name" value="CBS-domain pair"/>
    <property type="match status" value="2"/>
</dbReference>
<keyword evidence="1" id="KW-0677">Repeat</keyword>
<dbReference type="InterPro" id="IPR046342">
    <property type="entry name" value="CBS_dom_sf"/>
</dbReference>